<keyword evidence="3" id="KW-0731">Sigma factor</keyword>
<dbReference type="AlphaFoldDB" id="A0A8J3SV82"/>
<evidence type="ECO:0000256" key="3">
    <source>
        <dbReference type="ARBA" id="ARBA00023082"/>
    </source>
</evidence>
<comment type="similarity">
    <text evidence="1">Belongs to the sigma-70 factor family. ECF subfamily.</text>
</comment>
<organism evidence="9 10">
    <name type="scientific">Planobispora takensis</name>
    <dbReference type="NCBI Taxonomy" id="1367882"/>
    <lineage>
        <taxon>Bacteria</taxon>
        <taxon>Bacillati</taxon>
        <taxon>Actinomycetota</taxon>
        <taxon>Actinomycetes</taxon>
        <taxon>Streptosporangiales</taxon>
        <taxon>Streptosporangiaceae</taxon>
        <taxon>Planobispora</taxon>
    </lineage>
</organism>
<evidence type="ECO:0000259" key="8">
    <source>
        <dbReference type="Pfam" id="PF08281"/>
    </source>
</evidence>
<dbReference type="Pfam" id="PF04542">
    <property type="entry name" value="Sigma70_r2"/>
    <property type="match status" value="1"/>
</dbReference>
<dbReference type="SUPFAM" id="SSF88946">
    <property type="entry name" value="Sigma2 domain of RNA polymerase sigma factors"/>
    <property type="match status" value="1"/>
</dbReference>
<name>A0A8J3SV82_9ACTN</name>
<feature type="domain" description="RNA polymerase sigma factor 70 region 4 type 2" evidence="8">
    <location>
        <begin position="112"/>
        <end position="151"/>
    </location>
</feature>
<dbReference type="RefSeq" id="WP_203873824.1">
    <property type="nucleotide sequence ID" value="NZ_BOOK01000008.1"/>
</dbReference>
<gene>
    <name evidence="9" type="ORF">Pta02_13640</name>
</gene>
<evidence type="ECO:0000313" key="10">
    <source>
        <dbReference type="Proteomes" id="UP000634476"/>
    </source>
</evidence>
<dbReference type="Gene3D" id="1.10.1740.10">
    <property type="match status" value="1"/>
</dbReference>
<dbReference type="SUPFAM" id="SSF88659">
    <property type="entry name" value="Sigma3 and sigma4 domains of RNA polymerase sigma factors"/>
    <property type="match status" value="1"/>
</dbReference>
<dbReference type="InterPro" id="IPR014284">
    <property type="entry name" value="RNA_pol_sigma-70_dom"/>
</dbReference>
<evidence type="ECO:0000256" key="4">
    <source>
        <dbReference type="ARBA" id="ARBA00023125"/>
    </source>
</evidence>
<dbReference type="Gene3D" id="1.10.10.10">
    <property type="entry name" value="Winged helix-like DNA-binding domain superfamily/Winged helix DNA-binding domain"/>
    <property type="match status" value="1"/>
</dbReference>
<dbReference type="InterPro" id="IPR014325">
    <property type="entry name" value="RNA_pol_sigma-E_actinobac"/>
</dbReference>
<feature type="region of interest" description="Disordered" evidence="6">
    <location>
        <begin position="146"/>
        <end position="195"/>
    </location>
</feature>
<keyword evidence="2" id="KW-0805">Transcription regulation</keyword>
<dbReference type="EMBL" id="BOOK01000008">
    <property type="protein sequence ID" value="GIH99355.1"/>
    <property type="molecule type" value="Genomic_DNA"/>
</dbReference>
<dbReference type="GO" id="GO:0003677">
    <property type="term" value="F:DNA binding"/>
    <property type="evidence" value="ECO:0007669"/>
    <property type="project" value="UniProtKB-KW"/>
</dbReference>
<protein>
    <submittedName>
        <fullName evidence="9">DNA-directed RNA polymerase sigma-70 factor</fullName>
    </submittedName>
</protein>
<keyword evidence="4" id="KW-0238">DNA-binding</keyword>
<keyword evidence="10" id="KW-1185">Reference proteome</keyword>
<dbReference type="GO" id="GO:0016987">
    <property type="term" value="F:sigma factor activity"/>
    <property type="evidence" value="ECO:0007669"/>
    <property type="project" value="UniProtKB-KW"/>
</dbReference>
<dbReference type="GO" id="GO:0000428">
    <property type="term" value="C:DNA-directed RNA polymerase complex"/>
    <property type="evidence" value="ECO:0007669"/>
    <property type="project" value="UniProtKB-KW"/>
</dbReference>
<reference evidence="9" key="1">
    <citation type="submission" date="2021-01" db="EMBL/GenBank/DDBJ databases">
        <title>Whole genome shotgun sequence of Planobispora takensis NBRC 109077.</title>
        <authorList>
            <person name="Komaki H."/>
            <person name="Tamura T."/>
        </authorList>
    </citation>
    <scope>NUCLEOTIDE SEQUENCE</scope>
    <source>
        <strain evidence="9">NBRC 109077</strain>
    </source>
</reference>
<dbReference type="InterPro" id="IPR013324">
    <property type="entry name" value="RNA_pol_sigma_r3/r4-like"/>
</dbReference>
<dbReference type="InterPro" id="IPR039425">
    <property type="entry name" value="RNA_pol_sigma-70-like"/>
</dbReference>
<dbReference type="PANTHER" id="PTHR43133">
    <property type="entry name" value="RNA POLYMERASE ECF-TYPE SIGMA FACTO"/>
    <property type="match status" value="1"/>
</dbReference>
<dbReference type="Proteomes" id="UP000634476">
    <property type="component" value="Unassembled WGS sequence"/>
</dbReference>
<dbReference type="Pfam" id="PF08281">
    <property type="entry name" value="Sigma70_r4_2"/>
    <property type="match status" value="1"/>
</dbReference>
<accession>A0A8J3SV82</accession>
<sequence length="195" mass="21902">MHPDHQRDFTEFVARRSDSLIRLAYVLTNDQHAAEDLLQTALTKTVAHWRRIRDNPEAYVRRVMYHEQVGRWRSPRWGRERVLEAPPDHGVADRTGEVEARIILAEALRIPPARKRAVLVLRYYEDLPESEVAKIMGCSVGTVRSQTHQAVGRRAHGGDGGRGHRHGGRDGGPVLPGHLRPGHRGRCGGPAGQHP</sequence>
<dbReference type="InterPro" id="IPR007627">
    <property type="entry name" value="RNA_pol_sigma70_r2"/>
</dbReference>
<dbReference type="InterPro" id="IPR013249">
    <property type="entry name" value="RNA_pol_sigma70_r4_t2"/>
</dbReference>
<evidence type="ECO:0000256" key="5">
    <source>
        <dbReference type="ARBA" id="ARBA00023163"/>
    </source>
</evidence>
<dbReference type="CDD" id="cd06171">
    <property type="entry name" value="Sigma70_r4"/>
    <property type="match status" value="1"/>
</dbReference>
<proteinExistence type="inferred from homology"/>
<evidence type="ECO:0000256" key="6">
    <source>
        <dbReference type="SAM" id="MobiDB-lite"/>
    </source>
</evidence>
<comment type="caution">
    <text evidence="9">The sequence shown here is derived from an EMBL/GenBank/DDBJ whole genome shotgun (WGS) entry which is preliminary data.</text>
</comment>
<feature type="domain" description="RNA polymerase sigma-70 region 2" evidence="7">
    <location>
        <begin position="14"/>
        <end position="77"/>
    </location>
</feature>
<dbReference type="NCBIfam" id="TIGR02937">
    <property type="entry name" value="sigma70-ECF"/>
    <property type="match status" value="1"/>
</dbReference>
<dbReference type="GO" id="GO:0006352">
    <property type="term" value="P:DNA-templated transcription initiation"/>
    <property type="evidence" value="ECO:0007669"/>
    <property type="project" value="InterPro"/>
</dbReference>
<dbReference type="InterPro" id="IPR036388">
    <property type="entry name" value="WH-like_DNA-bd_sf"/>
</dbReference>
<evidence type="ECO:0000256" key="1">
    <source>
        <dbReference type="ARBA" id="ARBA00010641"/>
    </source>
</evidence>
<dbReference type="InterPro" id="IPR013325">
    <property type="entry name" value="RNA_pol_sigma_r2"/>
</dbReference>
<evidence type="ECO:0000256" key="2">
    <source>
        <dbReference type="ARBA" id="ARBA00023015"/>
    </source>
</evidence>
<evidence type="ECO:0000259" key="7">
    <source>
        <dbReference type="Pfam" id="PF04542"/>
    </source>
</evidence>
<keyword evidence="5" id="KW-0804">Transcription</keyword>
<keyword evidence="9" id="KW-0240">DNA-directed RNA polymerase</keyword>
<dbReference type="PANTHER" id="PTHR43133:SF50">
    <property type="entry name" value="ECF RNA POLYMERASE SIGMA FACTOR SIGM"/>
    <property type="match status" value="1"/>
</dbReference>
<evidence type="ECO:0000313" key="9">
    <source>
        <dbReference type="EMBL" id="GIH99355.1"/>
    </source>
</evidence>
<dbReference type="NCBIfam" id="TIGR02983">
    <property type="entry name" value="SigE-fam_strep"/>
    <property type="match status" value="1"/>
</dbReference>